<dbReference type="Pfam" id="PF13304">
    <property type="entry name" value="AAA_21"/>
    <property type="match status" value="1"/>
</dbReference>
<dbReference type="CDD" id="cd00267">
    <property type="entry name" value="ABC_ATPase"/>
    <property type="match status" value="1"/>
</dbReference>
<dbReference type="GO" id="GO:0005524">
    <property type="term" value="F:ATP binding"/>
    <property type="evidence" value="ECO:0007669"/>
    <property type="project" value="UniProtKB-KW"/>
</dbReference>
<organism evidence="2 3">
    <name type="scientific">Pseudomonas juntendi</name>
    <dbReference type="NCBI Taxonomy" id="2666183"/>
    <lineage>
        <taxon>Bacteria</taxon>
        <taxon>Pseudomonadati</taxon>
        <taxon>Pseudomonadota</taxon>
        <taxon>Gammaproteobacteria</taxon>
        <taxon>Pseudomonadales</taxon>
        <taxon>Pseudomonadaceae</taxon>
        <taxon>Pseudomonas</taxon>
    </lineage>
</organism>
<dbReference type="InterPro" id="IPR003959">
    <property type="entry name" value="ATPase_AAA_core"/>
</dbReference>
<dbReference type="EMBL" id="CP118677">
    <property type="protein sequence ID" value="WEA21706.1"/>
    <property type="molecule type" value="Genomic_DNA"/>
</dbReference>
<dbReference type="RefSeq" id="WP_275000205.1">
    <property type="nucleotide sequence ID" value="NZ_CP118677.1"/>
</dbReference>
<evidence type="ECO:0000259" key="1">
    <source>
        <dbReference type="Pfam" id="PF13304"/>
    </source>
</evidence>
<gene>
    <name evidence="2" type="ORF">PWA60_05765</name>
</gene>
<dbReference type="PANTHER" id="PTHR43581">
    <property type="entry name" value="ATP/GTP PHOSPHATASE"/>
    <property type="match status" value="1"/>
</dbReference>
<name>A0AAJ5V2A2_9PSED</name>
<dbReference type="SUPFAM" id="SSF52540">
    <property type="entry name" value="P-loop containing nucleoside triphosphate hydrolases"/>
    <property type="match status" value="1"/>
</dbReference>
<evidence type="ECO:0000313" key="3">
    <source>
        <dbReference type="Proteomes" id="UP001217631"/>
    </source>
</evidence>
<feature type="domain" description="ATPase AAA-type core" evidence="1">
    <location>
        <begin position="26"/>
        <end position="356"/>
    </location>
</feature>
<dbReference type="PANTHER" id="PTHR43581:SF4">
    <property type="entry name" value="ATP_GTP PHOSPHATASE"/>
    <property type="match status" value="1"/>
</dbReference>
<keyword evidence="2" id="KW-0067">ATP-binding</keyword>
<dbReference type="Proteomes" id="UP001217631">
    <property type="component" value="Chromosome"/>
</dbReference>
<reference evidence="2" key="1">
    <citation type="submission" date="2023-02" db="EMBL/GenBank/DDBJ databases">
        <title>tmexCD-toprJ-like cluster.</title>
        <authorList>
            <person name="Gao X."/>
            <person name="Wang C."/>
            <person name="Liu J."/>
        </authorList>
    </citation>
    <scope>NUCLEOTIDE SEQUENCE</scope>
    <source>
        <strain evidence="2">GDW21C697WI</strain>
    </source>
</reference>
<proteinExistence type="predicted"/>
<dbReference type="InterPro" id="IPR051396">
    <property type="entry name" value="Bact_Antivir_Def_Nuclease"/>
</dbReference>
<protein>
    <submittedName>
        <fullName evidence="2">ATP-binding protein</fullName>
    </submittedName>
</protein>
<evidence type="ECO:0000313" key="2">
    <source>
        <dbReference type="EMBL" id="WEA21706.1"/>
    </source>
</evidence>
<dbReference type="GO" id="GO:0016887">
    <property type="term" value="F:ATP hydrolysis activity"/>
    <property type="evidence" value="ECO:0007669"/>
    <property type="project" value="InterPro"/>
</dbReference>
<dbReference type="AlphaFoldDB" id="A0AAJ5V2A2"/>
<sequence>MHIKEIGIYNVYKDQETATIRFDAPITILTGYNGCGKSTALGIIHSTLSLISGQEFAFPKTNWACEITLTDDSKLLHAKISRAMKPNFKPLAIKPTKNENFRISIGNYYDKIFNDTIDNSKQSDTIIQKEGQGRPSLSTNIVNIVRNSTKDDIKLTSTLYCDELFFSKDQEYESQKLQELDIFSENKNLDKTLLLLQKEFISRIPTGLAPTRMMKEWKELLEALDALPNKAKETLSEHIQSLKRLNLQKSESEIFLDEANLFFKSTHRELAINDRLQLSLKTKKGEVQWYDFSKGEKTLICLLLATHLTKNTQKVFLLDEPDLSLHLSWQKQLLPSLQRLAPNAQFIVATHSPALVGRCENEKIVNLAHLTRA</sequence>
<dbReference type="InterPro" id="IPR027417">
    <property type="entry name" value="P-loop_NTPase"/>
</dbReference>
<accession>A0AAJ5V2A2</accession>
<keyword evidence="2" id="KW-0547">Nucleotide-binding</keyword>
<dbReference type="Gene3D" id="3.40.50.300">
    <property type="entry name" value="P-loop containing nucleotide triphosphate hydrolases"/>
    <property type="match status" value="1"/>
</dbReference>